<protein>
    <submittedName>
        <fullName evidence="2">Uncharacterized protein</fullName>
    </submittedName>
</protein>
<feature type="region of interest" description="Disordered" evidence="1">
    <location>
        <begin position="1"/>
        <end position="68"/>
    </location>
</feature>
<feature type="compositionally biased region" description="Acidic residues" evidence="1">
    <location>
        <begin position="48"/>
        <end position="60"/>
    </location>
</feature>
<organism evidence="2 3">
    <name type="scientific">Folsomia candida</name>
    <name type="common">Springtail</name>
    <dbReference type="NCBI Taxonomy" id="158441"/>
    <lineage>
        <taxon>Eukaryota</taxon>
        <taxon>Metazoa</taxon>
        <taxon>Ecdysozoa</taxon>
        <taxon>Arthropoda</taxon>
        <taxon>Hexapoda</taxon>
        <taxon>Collembola</taxon>
        <taxon>Entomobryomorpha</taxon>
        <taxon>Isotomoidea</taxon>
        <taxon>Isotomidae</taxon>
        <taxon>Proisotominae</taxon>
        <taxon>Folsomia</taxon>
    </lineage>
</organism>
<name>A0A226EJ11_FOLCA</name>
<comment type="caution">
    <text evidence="2">The sequence shown here is derived from an EMBL/GenBank/DDBJ whole genome shotgun (WGS) entry which is preliminary data.</text>
</comment>
<evidence type="ECO:0000256" key="1">
    <source>
        <dbReference type="SAM" id="MobiDB-lite"/>
    </source>
</evidence>
<gene>
    <name evidence="2" type="ORF">Fcan01_07305</name>
</gene>
<keyword evidence="3" id="KW-1185">Reference proteome</keyword>
<evidence type="ECO:0000313" key="2">
    <source>
        <dbReference type="EMBL" id="OXA57208.1"/>
    </source>
</evidence>
<dbReference type="EMBL" id="LNIX01000003">
    <property type="protein sequence ID" value="OXA57208.1"/>
    <property type="molecule type" value="Genomic_DNA"/>
</dbReference>
<accession>A0A226EJ11</accession>
<sequence length="399" mass="45764">MSINFTIRYVEEEDESTNPGPPKAVNFSDFPAKMNNNEKQEDASLIFIDDDNDGDDEANDQEQPRTVDEDHSILNIEVSDSHDQGEIAFYAEGQQTAEETNAPWEGMPEFERFEDIFKPSQTGVWDEYGIDPEIEITPSEPTSFDRLTSRKELEKLKPITKRIQIEGQKFTVVETSEYQGSLFRAVSNAISGSEKKHDTIRTRTLSEIEANWMEFVTEIGDYCGYSMFQVPPLDKPGLLSKFKNRFLGSTEGAHPFFLRAAGMTFHFRYVLIDANDYNGSAIVYSSHIKMEQNSDLVFHFLRTGTLPETWFYQFLLPIGPPKIPASGTYPIFMYEVVQVDQELDHQFKTSIRFMSTTNSTVVDFKLYCYMRIHSYSNSIEFQARQLSTITTTTRTLPQP</sequence>
<dbReference type="AlphaFoldDB" id="A0A226EJ11"/>
<dbReference type="Proteomes" id="UP000198287">
    <property type="component" value="Unassembled WGS sequence"/>
</dbReference>
<evidence type="ECO:0000313" key="3">
    <source>
        <dbReference type="Proteomes" id="UP000198287"/>
    </source>
</evidence>
<proteinExistence type="predicted"/>
<reference evidence="2 3" key="1">
    <citation type="submission" date="2015-12" db="EMBL/GenBank/DDBJ databases">
        <title>The genome of Folsomia candida.</title>
        <authorList>
            <person name="Faddeeva A."/>
            <person name="Derks M.F."/>
            <person name="Anvar Y."/>
            <person name="Smit S."/>
            <person name="Van Straalen N."/>
            <person name="Roelofs D."/>
        </authorList>
    </citation>
    <scope>NUCLEOTIDE SEQUENCE [LARGE SCALE GENOMIC DNA]</scope>
    <source>
        <strain evidence="2 3">VU population</strain>
        <tissue evidence="2">Whole body</tissue>
    </source>
</reference>